<sequence length="77" mass="8462">TGAFNDGTSLPPLYYGTIDATELWIILLAEALRWGAPEQEIEALLPNLEAALAWLRDWGDCDGDGFLEYIDRAGHGL</sequence>
<dbReference type="GO" id="GO:0005975">
    <property type="term" value="P:carbohydrate metabolic process"/>
    <property type="evidence" value="ECO:0007669"/>
    <property type="project" value="InterPro"/>
</dbReference>
<dbReference type="InterPro" id="IPR008928">
    <property type="entry name" value="6-hairpin_glycosidase_sf"/>
</dbReference>
<name>A0AAW4WR62_9FIRM</name>
<dbReference type="EMBL" id="JAJFBX010000393">
    <property type="protein sequence ID" value="MCC2748977.1"/>
    <property type="molecule type" value="Genomic_DNA"/>
</dbReference>
<evidence type="ECO:0000313" key="2">
    <source>
        <dbReference type="Proteomes" id="UP001197847"/>
    </source>
</evidence>
<dbReference type="AlphaFoldDB" id="A0AAW4WR62"/>
<gene>
    <name evidence="1" type="ORF">LK487_18575</name>
</gene>
<evidence type="ECO:0000313" key="1">
    <source>
        <dbReference type="EMBL" id="MCC2748977.1"/>
    </source>
</evidence>
<organism evidence="1 2">
    <name type="scientific">Agathobacter rectalis</name>
    <dbReference type="NCBI Taxonomy" id="39491"/>
    <lineage>
        <taxon>Bacteria</taxon>
        <taxon>Bacillati</taxon>
        <taxon>Bacillota</taxon>
        <taxon>Clostridia</taxon>
        <taxon>Lachnospirales</taxon>
        <taxon>Lachnospiraceae</taxon>
        <taxon>Agathobacter</taxon>
    </lineage>
</organism>
<accession>A0AAW4WR62</accession>
<feature type="non-terminal residue" evidence="1">
    <location>
        <position position="77"/>
    </location>
</feature>
<reference evidence="1" key="1">
    <citation type="submission" date="2021-10" db="EMBL/GenBank/DDBJ databases">
        <title>Collection of gut derived symbiotic bacterial strains cultured from healthy donors.</title>
        <authorList>
            <person name="Lin H."/>
            <person name="Littmann E."/>
            <person name="Claire K."/>
            <person name="Pamer E."/>
        </authorList>
    </citation>
    <scope>NUCLEOTIDE SEQUENCE</scope>
    <source>
        <strain evidence="1">MSK.22.92</strain>
    </source>
</reference>
<comment type="caution">
    <text evidence="1">The sequence shown here is derived from an EMBL/GenBank/DDBJ whole genome shotgun (WGS) entry which is preliminary data.</text>
</comment>
<dbReference type="SUPFAM" id="SSF48208">
    <property type="entry name" value="Six-hairpin glycosidases"/>
    <property type="match status" value="1"/>
</dbReference>
<proteinExistence type="predicted"/>
<dbReference type="Proteomes" id="UP001197847">
    <property type="component" value="Unassembled WGS sequence"/>
</dbReference>
<protein>
    <submittedName>
        <fullName evidence="1">Amylo-alpha-1,6-glucosidase</fullName>
    </submittedName>
</protein>
<feature type="non-terminal residue" evidence="1">
    <location>
        <position position="1"/>
    </location>
</feature>